<dbReference type="Gene3D" id="3.40.640.10">
    <property type="entry name" value="Type I PLP-dependent aspartate aminotransferase-like (Major domain)"/>
    <property type="match status" value="1"/>
</dbReference>
<dbReference type="Pfam" id="PF22580">
    <property type="entry name" value="KYNU_C"/>
    <property type="match status" value="1"/>
</dbReference>
<evidence type="ECO:0000256" key="1">
    <source>
        <dbReference type="ARBA" id="ARBA00001933"/>
    </source>
</evidence>
<evidence type="ECO:0000256" key="3">
    <source>
        <dbReference type="ARBA" id="ARBA00022801"/>
    </source>
</evidence>
<keyword evidence="2 5" id="KW-0662">Pyridine nucleotide biosynthesis</keyword>
<comment type="subunit">
    <text evidence="5">Homodimer.</text>
</comment>
<evidence type="ECO:0000256" key="4">
    <source>
        <dbReference type="ARBA" id="ARBA00022898"/>
    </source>
</evidence>
<name>A0ABU2DT04_9MICC</name>
<comment type="pathway">
    <text evidence="5">Cofactor biosynthesis; NAD(+) biosynthesis; quinolinate from L-kynurenine: step 2/3.</text>
</comment>
<evidence type="ECO:0000256" key="2">
    <source>
        <dbReference type="ARBA" id="ARBA00022642"/>
    </source>
</evidence>
<keyword evidence="4 5" id="KW-0663">Pyridoxal phosphate</keyword>
<dbReference type="EC" id="3.7.1.3" evidence="5"/>
<dbReference type="SUPFAM" id="SSF53383">
    <property type="entry name" value="PLP-dependent transferases"/>
    <property type="match status" value="1"/>
</dbReference>
<evidence type="ECO:0000313" key="7">
    <source>
        <dbReference type="EMBL" id="MDR8019633.1"/>
    </source>
</evidence>
<keyword evidence="3 5" id="KW-0378">Hydrolase</keyword>
<sequence>MTTPHPPSTSDAAHALHRQAAALDRDDPLADYVSAFVTTPEVVSYLDGNSLGRPTAAFAERASRFVTEEWGGRLIRGWDESWMAEPYRLGDRIGQLTLGAAAGQVVVGDSTTVLLYKTLRAAVAARPGRTEIVLDDDNFPTDRFIAEGIAEELGMRLRWIPADPASGVTPEQVAEVVSDETAAVLLSHVAYRSGYVLDVPAVVEAVRGAGALLVLDLCHSAGVVPTHLDDWGVDLAVGCTYKYLNGGPGSPAFCYVAHRHQATLRQPIQGWMGAADVFAMEPSYRPASGIGGFVSGTPTILGMLAIGSMLELIESAGMEAIAEKSRRLTDIAERAAEIHVLPRGAQLASPTAGPRRGSHLTLTHPSFEEVTARLWARGVIPDFRAPDGIRLGLSPLSTSFAEVEIGVRALGEELAAVQGNAAEGRR</sequence>
<dbReference type="PIRSF" id="PIRSF038800">
    <property type="entry name" value="KYNU"/>
    <property type="match status" value="1"/>
</dbReference>
<proteinExistence type="inferred from homology"/>
<organism evidence="7 8">
    <name type="scientific">Nesterenkonia aerolata</name>
    <dbReference type="NCBI Taxonomy" id="3074079"/>
    <lineage>
        <taxon>Bacteria</taxon>
        <taxon>Bacillati</taxon>
        <taxon>Actinomycetota</taxon>
        <taxon>Actinomycetes</taxon>
        <taxon>Micrococcales</taxon>
        <taxon>Micrococcaceae</taxon>
        <taxon>Nesterenkonia</taxon>
    </lineage>
</organism>
<comment type="caution">
    <text evidence="7">The sequence shown here is derived from an EMBL/GenBank/DDBJ whole genome shotgun (WGS) entry which is preliminary data.</text>
</comment>
<dbReference type="InterPro" id="IPR015424">
    <property type="entry name" value="PyrdxlP-dep_Trfase"/>
</dbReference>
<comment type="similarity">
    <text evidence="5">Belongs to the kynureninase family.</text>
</comment>
<dbReference type="InterPro" id="IPR015422">
    <property type="entry name" value="PyrdxlP-dep_Trfase_small"/>
</dbReference>
<dbReference type="GO" id="GO:0008483">
    <property type="term" value="F:transaminase activity"/>
    <property type="evidence" value="ECO:0007669"/>
    <property type="project" value="UniProtKB-KW"/>
</dbReference>
<accession>A0ABU2DT04</accession>
<reference evidence="7 8" key="1">
    <citation type="submission" date="2023-09" db="EMBL/GenBank/DDBJ databases">
        <title>Description of three actinobacteria isolated from air of manufacturing shop in a pharmaceutical factory.</title>
        <authorList>
            <person name="Zhang D.-F."/>
        </authorList>
    </citation>
    <scope>NUCLEOTIDE SEQUENCE [LARGE SCALE GENOMIC DNA]</scope>
    <source>
        <strain evidence="7 8">LY-0111</strain>
    </source>
</reference>
<dbReference type="EMBL" id="JAVKGR010000009">
    <property type="protein sequence ID" value="MDR8019633.1"/>
    <property type="molecule type" value="Genomic_DNA"/>
</dbReference>
<dbReference type="InterPro" id="IPR015421">
    <property type="entry name" value="PyrdxlP-dep_Trfase_major"/>
</dbReference>
<comment type="cofactor">
    <cofactor evidence="1 5 6">
        <name>pyridoxal 5'-phosphate</name>
        <dbReference type="ChEBI" id="CHEBI:597326"/>
    </cofactor>
</comment>
<protein>
    <recommendedName>
        <fullName evidence="5">Kynureninase</fullName>
        <ecNumber evidence="5">3.7.1.3</ecNumber>
    </recommendedName>
</protein>
<evidence type="ECO:0000313" key="8">
    <source>
        <dbReference type="Proteomes" id="UP001251870"/>
    </source>
</evidence>
<comment type="catalytic activity">
    <reaction evidence="5">
        <text>3-hydroxy-L-kynurenine + H2O = 3-hydroxyanthranilate + L-alanine + H(+)</text>
        <dbReference type="Rhea" id="RHEA:25143"/>
        <dbReference type="ChEBI" id="CHEBI:15377"/>
        <dbReference type="ChEBI" id="CHEBI:15378"/>
        <dbReference type="ChEBI" id="CHEBI:36559"/>
        <dbReference type="ChEBI" id="CHEBI:57972"/>
        <dbReference type="ChEBI" id="CHEBI:58125"/>
        <dbReference type="EC" id="3.7.1.3"/>
    </reaction>
</comment>
<dbReference type="RefSeq" id="WP_310548623.1">
    <property type="nucleotide sequence ID" value="NZ_JAVKGR010000009.1"/>
</dbReference>
<dbReference type="Proteomes" id="UP001251870">
    <property type="component" value="Unassembled WGS sequence"/>
</dbReference>
<evidence type="ECO:0000256" key="6">
    <source>
        <dbReference type="RuleBase" id="RU362118"/>
    </source>
</evidence>
<dbReference type="Pfam" id="PF01053">
    <property type="entry name" value="Cys_Met_Meta_PP"/>
    <property type="match status" value="1"/>
</dbReference>
<comment type="similarity">
    <text evidence="6">Belongs to the trans-sulfuration enzymes family.</text>
</comment>
<dbReference type="Gene3D" id="3.90.1150.10">
    <property type="entry name" value="Aspartate Aminotransferase, domain 1"/>
    <property type="match status" value="1"/>
</dbReference>
<comment type="pathway">
    <text evidence="5">Amino-acid degradation; L-kynurenine degradation; L-alanine and anthranilate from L-kynurenine: step 1/1.</text>
</comment>
<keyword evidence="7" id="KW-0808">Transferase</keyword>
<comment type="function">
    <text evidence="5">Catalyzes the cleavage of L-kynurenine (L-Kyn) and L-3-hydroxykynurenine (L-3OHKyn) into anthranilic acid (AA) and 3-hydroxyanthranilic acid (3-OHAA), respectively.</text>
</comment>
<comment type="catalytic activity">
    <reaction evidence="5">
        <text>L-kynurenine + H2O = anthranilate + L-alanine + H(+)</text>
        <dbReference type="Rhea" id="RHEA:16813"/>
        <dbReference type="ChEBI" id="CHEBI:15377"/>
        <dbReference type="ChEBI" id="CHEBI:15378"/>
        <dbReference type="ChEBI" id="CHEBI:16567"/>
        <dbReference type="ChEBI" id="CHEBI:57959"/>
        <dbReference type="ChEBI" id="CHEBI:57972"/>
        <dbReference type="EC" id="3.7.1.3"/>
    </reaction>
</comment>
<dbReference type="PANTHER" id="PTHR14084">
    <property type="entry name" value="KYNURENINASE"/>
    <property type="match status" value="1"/>
</dbReference>
<dbReference type="InterPro" id="IPR010111">
    <property type="entry name" value="Kynureninase"/>
</dbReference>
<keyword evidence="8" id="KW-1185">Reference proteome</keyword>
<gene>
    <name evidence="7" type="ORF">RIL96_08665</name>
</gene>
<dbReference type="InterPro" id="IPR000277">
    <property type="entry name" value="Cys/Met-Metab_PyrdxlP-dep_enz"/>
</dbReference>
<keyword evidence="7" id="KW-0032">Aminotransferase</keyword>
<evidence type="ECO:0000256" key="5">
    <source>
        <dbReference type="PIRNR" id="PIRNR038800"/>
    </source>
</evidence>
<dbReference type="PANTHER" id="PTHR14084:SF0">
    <property type="entry name" value="KYNURENINASE"/>
    <property type="match status" value="1"/>
</dbReference>